<feature type="transmembrane region" description="Helical" evidence="1">
    <location>
        <begin position="478"/>
        <end position="495"/>
    </location>
</feature>
<accession>A0AAI8QFH7</accession>
<proteinExistence type="predicted"/>
<feature type="transmembrane region" description="Helical" evidence="1">
    <location>
        <begin position="279"/>
        <end position="296"/>
    </location>
</feature>
<dbReference type="AlphaFoldDB" id="A0AAI8QFH7"/>
<gene>
    <name evidence="2" type="ORF">S23_66140</name>
</gene>
<evidence type="ECO:0008006" key="4">
    <source>
        <dbReference type="Google" id="ProtNLM"/>
    </source>
</evidence>
<keyword evidence="1" id="KW-0472">Membrane</keyword>
<keyword evidence="1" id="KW-1133">Transmembrane helix</keyword>
<keyword evidence="1" id="KW-0812">Transmembrane</keyword>
<feature type="transmembrane region" description="Helical" evidence="1">
    <location>
        <begin position="103"/>
        <end position="121"/>
    </location>
</feature>
<feature type="transmembrane region" description="Helical" evidence="1">
    <location>
        <begin position="422"/>
        <end position="441"/>
    </location>
</feature>
<feature type="transmembrane region" description="Helical" evidence="1">
    <location>
        <begin position="302"/>
        <end position="328"/>
    </location>
</feature>
<keyword evidence="3" id="KW-1185">Reference proteome</keyword>
<evidence type="ECO:0000256" key="1">
    <source>
        <dbReference type="SAM" id="Phobius"/>
    </source>
</evidence>
<sequence length="520" mass="55861">MSGGTSPRYQTVQAGMSEPSPLRDLVPTLLIAVATIGFVPLLHVASPVLSLTVEVLVAIAIVLAVPTYAPAVAIFVLFFQNLFVSILSPLVSIPSDLDFIKGYNFLVCSVMWLTTFGLYVLGQRNQSAEVIRIMRWGVVTLAVVALYFAIGFVQNGQAASVYLRNIVLPLFLFQLSLLTAATFEVRATPFLVTLAVILIICGYVEFAFRDLWLALTNGYTFWSFDELKATHSGVWEAEMRATGNVPVDLKDRFSFDFLNTPLLEGFGLSKILRIHGPNMSAISFGYGIAFFGLFLFSVGRPFLALAALPLLIVCSVKGALITVVFVVAAWISTRILGAVVTLVLGLLALMVFALVAIRVGLQIGDYHVIGLMGGLNGFLEKPFGRGLGIGGNLSDGYFSIDWSAAQAAGTIDGAVESAIGVLIYQMGIAALVPLGFYFAMALKAWRLYASSGFLTQGLAGFGVMVVLLNGLFQEEALFAPPALGLMLSLTGLVIGSQIRMQTVVVPEQESEPLTHYQPAT</sequence>
<feature type="transmembrane region" description="Helical" evidence="1">
    <location>
        <begin position="335"/>
        <end position="357"/>
    </location>
</feature>
<feature type="transmembrane region" description="Helical" evidence="1">
    <location>
        <begin position="453"/>
        <end position="472"/>
    </location>
</feature>
<dbReference type="KEGG" id="brs:S23_66140"/>
<dbReference type="EMBL" id="AP012279">
    <property type="protein sequence ID" value="BAL79793.1"/>
    <property type="molecule type" value="Genomic_DNA"/>
</dbReference>
<feature type="transmembrane region" description="Helical" evidence="1">
    <location>
        <begin position="189"/>
        <end position="208"/>
    </location>
</feature>
<feature type="transmembrane region" description="Helical" evidence="1">
    <location>
        <begin position="133"/>
        <end position="153"/>
    </location>
</feature>
<organism evidence="2 3">
    <name type="scientific">Bradyrhizobium cosmicum</name>
    <dbReference type="NCBI Taxonomy" id="1404864"/>
    <lineage>
        <taxon>Bacteria</taxon>
        <taxon>Pseudomonadati</taxon>
        <taxon>Pseudomonadota</taxon>
        <taxon>Alphaproteobacteria</taxon>
        <taxon>Hyphomicrobiales</taxon>
        <taxon>Nitrobacteraceae</taxon>
        <taxon>Bradyrhizobium</taxon>
    </lineage>
</organism>
<feature type="transmembrane region" description="Helical" evidence="1">
    <location>
        <begin position="165"/>
        <end position="183"/>
    </location>
</feature>
<name>A0AAI8QFH7_9BRAD</name>
<evidence type="ECO:0000313" key="3">
    <source>
        <dbReference type="Proteomes" id="UP000007886"/>
    </source>
</evidence>
<feature type="transmembrane region" description="Helical" evidence="1">
    <location>
        <begin position="25"/>
        <end position="41"/>
    </location>
</feature>
<dbReference type="Proteomes" id="UP000007886">
    <property type="component" value="Chromosome"/>
</dbReference>
<evidence type="ECO:0000313" key="2">
    <source>
        <dbReference type="EMBL" id="BAL79793.1"/>
    </source>
</evidence>
<protein>
    <recommendedName>
        <fullName evidence="4">O-antigen ligase family protein</fullName>
    </recommendedName>
</protein>
<reference evidence="2 3" key="1">
    <citation type="journal article" date="2012" name="Microbes Environ.">
        <title>Complete genome sequence of Bradyrhizobium sp. S23321: insights into symbiosis evolution in soil oligotrophs.</title>
        <authorList>
            <person name="Okubo T."/>
            <person name="Tsukui T."/>
            <person name="Maita H."/>
            <person name="Okamoto S."/>
            <person name="Oshima K."/>
            <person name="Fujisawa T."/>
            <person name="Saito A."/>
            <person name="Futamata H."/>
            <person name="Hattori R."/>
            <person name="Shimomura Y."/>
            <person name="Haruta S."/>
            <person name="Morimoto S."/>
            <person name="Wang Y."/>
            <person name="Sakai Y."/>
            <person name="Hattori M."/>
            <person name="Aizawa S."/>
            <person name="Nagashima K.V.P."/>
            <person name="Masuda S."/>
            <person name="Hattori T."/>
            <person name="Yamashita A."/>
            <person name="Bao Z."/>
            <person name="Hayatsu M."/>
            <person name="Kajiya-Kanegae H."/>
            <person name="Yoshinaga I."/>
            <person name="Sakamoto K."/>
            <person name="Toyota K."/>
            <person name="Nakao M."/>
            <person name="Kohara M."/>
            <person name="Anda M."/>
            <person name="Niwa R."/>
            <person name="Jung-Hwan P."/>
            <person name="Sameshima-Saito R."/>
            <person name="Tokuda S."/>
            <person name="Yamamoto S."/>
            <person name="Yamamoto S."/>
            <person name="Yokoyama T."/>
            <person name="Akutsu T."/>
            <person name="Nakamura Y."/>
            <person name="Nakahira-Yanaka Y."/>
            <person name="Takada Hoshino Y."/>
            <person name="Hirakawa H."/>
            <person name="Mitsui H."/>
            <person name="Terasawa K."/>
            <person name="Itakura M."/>
            <person name="Sato S."/>
            <person name="Ikeda-Ohtsubo W."/>
            <person name="Sakakura N."/>
            <person name="Kaminuma E."/>
            <person name="Minamisawa K."/>
        </authorList>
    </citation>
    <scope>NUCLEOTIDE SEQUENCE [LARGE SCALE GENOMIC DNA]</scope>
    <source>
        <strain evidence="2 3">S23321</strain>
    </source>
</reference>